<dbReference type="GO" id="GO:0005634">
    <property type="term" value="C:nucleus"/>
    <property type="evidence" value="ECO:0007669"/>
    <property type="project" value="UniProtKB-SubCell"/>
</dbReference>
<feature type="region of interest" description="Disordered" evidence="3">
    <location>
        <begin position="62"/>
        <end position="237"/>
    </location>
</feature>
<feature type="region of interest" description="Disordered" evidence="3">
    <location>
        <begin position="515"/>
        <end position="766"/>
    </location>
</feature>
<evidence type="ECO:0000256" key="2">
    <source>
        <dbReference type="PROSITE-ProRule" id="PRU00089"/>
    </source>
</evidence>
<feature type="compositionally biased region" description="Pro residues" evidence="3">
    <location>
        <begin position="447"/>
        <end position="460"/>
    </location>
</feature>
<dbReference type="Pfam" id="PF00250">
    <property type="entry name" value="Forkhead"/>
    <property type="match status" value="1"/>
</dbReference>
<feature type="compositionally biased region" description="Low complexity" evidence="3">
    <location>
        <begin position="75"/>
        <end position="85"/>
    </location>
</feature>
<evidence type="ECO:0000313" key="5">
    <source>
        <dbReference type="EMBL" id="KIO10952.1"/>
    </source>
</evidence>
<organism evidence="5 6">
    <name type="scientific">Pisolithus tinctorius Marx 270</name>
    <dbReference type="NCBI Taxonomy" id="870435"/>
    <lineage>
        <taxon>Eukaryota</taxon>
        <taxon>Fungi</taxon>
        <taxon>Dikarya</taxon>
        <taxon>Basidiomycota</taxon>
        <taxon>Agaricomycotina</taxon>
        <taxon>Agaricomycetes</taxon>
        <taxon>Agaricomycetidae</taxon>
        <taxon>Boletales</taxon>
        <taxon>Sclerodermatineae</taxon>
        <taxon>Pisolithaceae</taxon>
        <taxon>Pisolithus</taxon>
    </lineage>
</organism>
<reference evidence="6" key="2">
    <citation type="submission" date="2015-01" db="EMBL/GenBank/DDBJ databases">
        <title>Evolutionary Origins and Diversification of the Mycorrhizal Mutualists.</title>
        <authorList>
            <consortium name="DOE Joint Genome Institute"/>
            <consortium name="Mycorrhizal Genomics Consortium"/>
            <person name="Kohler A."/>
            <person name="Kuo A."/>
            <person name="Nagy L.G."/>
            <person name="Floudas D."/>
            <person name="Copeland A."/>
            <person name="Barry K.W."/>
            <person name="Cichocki N."/>
            <person name="Veneault-Fourrey C."/>
            <person name="LaButti K."/>
            <person name="Lindquist E.A."/>
            <person name="Lipzen A."/>
            <person name="Lundell T."/>
            <person name="Morin E."/>
            <person name="Murat C."/>
            <person name="Riley R."/>
            <person name="Ohm R."/>
            <person name="Sun H."/>
            <person name="Tunlid A."/>
            <person name="Henrissat B."/>
            <person name="Grigoriev I.V."/>
            <person name="Hibbett D.S."/>
            <person name="Martin F."/>
        </authorList>
    </citation>
    <scope>NUCLEOTIDE SEQUENCE [LARGE SCALE GENOMIC DNA]</scope>
    <source>
        <strain evidence="6">Marx 270</strain>
    </source>
</reference>
<keyword evidence="2" id="KW-0539">Nucleus</keyword>
<accession>A0A0C3KMZ0</accession>
<dbReference type="InParanoid" id="A0A0C3KMZ0"/>
<dbReference type="HOGENOM" id="CLU_341631_0_0_1"/>
<feature type="DNA-binding region" description="Fork-head" evidence="2">
    <location>
        <begin position="313"/>
        <end position="402"/>
    </location>
</feature>
<dbReference type="GO" id="GO:0000981">
    <property type="term" value="F:DNA-binding transcription factor activity, RNA polymerase II-specific"/>
    <property type="evidence" value="ECO:0007669"/>
    <property type="project" value="TreeGrafter"/>
</dbReference>
<proteinExistence type="predicted"/>
<dbReference type="PANTHER" id="PTHR11829">
    <property type="entry name" value="FORKHEAD BOX PROTEIN"/>
    <property type="match status" value="1"/>
</dbReference>
<dbReference type="GO" id="GO:0000978">
    <property type="term" value="F:RNA polymerase II cis-regulatory region sequence-specific DNA binding"/>
    <property type="evidence" value="ECO:0007669"/>
    <property type="project" value="TreeGrafter"/>
</dbReference>
<comment type="subcellular location">
    <subcellularLocation>
        <location evidence="2">Nucleus</location>
    </subcellularLocation>
</comment>
<dbReference type="STRING" id="870435.A0A0C3KMZ0"/>
<dbReference type="EMBL" id="KN831951">
    <property type="protein sequence ID" value="KIO10952.1"/>
    <property type="molecule type" value="Genomic_DNA"/>
</dbReference>
<feature type="domain" description="Fork-head" evidence="4">
    <location>
        <begin position="313"/>
        <end position="402"/>
    </location>
</feature>
<gene>
    <name evidence="5" type="ORF">M404DRAFT_882883</name>
</gene>
<dbReference type="Proteomes" id="UP000054217">
    <property type="component" value="Unassembled WGS sequence"/>
</dbReference>
<evidence type="ECO:0000256" key="1">
    <source>
        <dbReference type="ARBA" id="ARBA00023125"/>
    </source>
</evidence>
<feature type="compositionally biased region" description="Low complexity" evidence="3">
    <location>
        <begin position="523"/>
        <end position="549"/>
    </location>
</feature>
<feature type="region of interest" description="Disordered" evidence="3">
    <location>
        <begin position="415"/>
        <end position="460"/>
    </location>
</feature>
<dbReference type="InterPro" id="IPR036388">
    <property type="entry name" value="WH-like_DNA-bd_sf"/>
</dbReference>
<evidence type="ECO:0000313" key="6">
    <source>
        <dbReference type="Proteomes" id="UP000054217"/>
    </source>
</evidence>
<feature type="compositionally biased region" description="Basic and acidic residues" evidence="3">
    <location>
        <begin position="105"/>
        <end position="118"/>
    </location>
</feature>
<dbReference type="OrthoDB" id="5954824at2759"/>
<sequence length="814" mass="89357">MADPHAKPVSPISQVLQSMGLTRDDLLRHSGQMRQFLTTEDVNSLHALSAASPDMQNAIAPMVAGSRARSHSRSLSRPSTSTVSQTPPPSTPVKSEPIEPAMPLRHMDSMEMILERKSRQAKREKRGKKEKERPAPSPPPASAGFSLDAFMQSRDSRRVSYADQPGPSSSSASQEPLQDALPAPPITPQHRKYYRDYDTVEPPSLRPKKQDTLSPDPLSPTPTRSRAPSVSNRVQVSASEQFSINLVTPRRNSYYKSPLPSSSPPQSSPFATPSAKRVVNLVSSPGPMGPLPDEDEYDNLPYTLPPGPYSTAKPDLSYAALIGQAILSTPDHRLTLQEIYDWITIVYPYFNRNETTWMNSIRHVLSTTVCFRKVTRERTLGRTQWAIWDCDLECFANGNFRKEFCAELREAAKKAPPKKRHAESSASSRKAKRQKKGGTTFDSSSPAVPPAFPPQTHPHPPFASLPQFLPLFPALMPTQHQPYYDNCAQLPAEVIFPPLPPSSNYVRVMAGTVSSPSLPTARSSDIPQSSPIPQSSSLPDLIPNCSSSSPPIPSEDHSQSDITVEVNKESTPPPEPDPAVVNKHRSIKEQKQSTATNKTQLKKSLPVLPMPESPTLDRRTRSKRLAKRSAPPPAPVLNADPRPSTPPPRPSTPRNRGPGVTVQLSPVRTPLSHKGLHMSPSASLAHYKSHLDPPPPPVFRQDDGINPAVFDSDHIRTPSRKRGNREGLTTLFPPVTPKKLVFPAPIPSSESPFRTPGSRSIFDPHDPSALLDEEFARLGAKGAQDSPVGLFDGRRGLLYESPSVPSPGKFPRWF</sequence>
<dbReference type="PROSITE" id="PS50039">
    <property type="entry name" value="FORK_HEAD_3"/>
    <property type="match status" value="1"/>
</dbReference>
<reference evidence="5 6" key="1">
    <citation type="submission" date="2014-04" db="EMBL/GenBank/DDBJ databases">
        <authorList>
            <consortium name="DOE Joint Genome Institute"/>
            <person name="Kuo A."/>
            <person name="Kohler A."/>
            <person name="Costa M.D."/>
            <person name="Nagy L.G."/>
            <person name="Floudas D."/>
            <person name="Copeland A."/>
            <person name="Barry K.W."/>
            <person name="Cichocki N."/>
            <person name="Veneault-Fourrey C."/>
            <person name="LaButti K."/>
            <person name="Lindquist E.A."/>
            <person name="Lipzen A."/>
            <person name="Lundell T."/>
            <person name="Morin E."/>
            <person name="Murat C."/>
            <person name="Sun H."/>
            <person name="Tunlid A."/>
            <person name="Henrissat B."/>
            <person name="Grigoriev I.V."/>
            <person name="Hibbett D.S."/>
            <person name="Martin F."/>
            <person name="Nordberg H.P."/>
            <person name="Cantor M.N."/>
            <person name="Hua S.X."/>
        </authorList>
    </citation>
    <scope>NUCLEOTIDE SEQUENCE [LARGE SCALE GENOMIC DNA]</scope>
    <source>
        <strain evidence="5 6">Marx 270</strain>
    </source>
</reference>
<dbReference type="SMART" id="SM00339">
    <property type="entry name" value="FH"/>
    <property type="match status" value="1"/>
</dbReference>
<dbReference type="PRINTS" id="PR00053">
    <property type="entry name" value="FORKHEAD"/>
</dbReference>
<dbReference type="SUPFAM" id="SSF46785">
    <property type="entry name" value="Winged helix' DNA-binding domain"/>
    <property type="match status" value="1"/>
</dbReference>
<dbReference type="Gene3D" id="1.10.10.10">
    <property type="entry name" value="Winged helix-like DNA-binding domain superfamily/Winged helix DNA-binding domain"/>
    <property type="match status" value="1"/>
</dbReference>
<keyword evidence="6" id="KW-1185">Reference proteome</keyword>
<dbReference type="PANTHER" id="PTHR11829:SF343">
    <property type="entry name" value="FORK-HEAD DOMAIN-CONTAINING PROTEIN"/>
    <property type="match status" value="1"/>
</dbReference>
<name>A0A0C3KMZ0_PISTI</name>
<dbReference type="AlphaFoldDB" id="A0A0C3KMZ0"/>
<feature type="region of interest" description="Disordered" evidence="3">
    <location>
        <begin position="281"/>
        <end position="305"/>
    </location>
</feature>
<evidence type="ECO:0000259" key="4">
    <source>
        <dbReference type="PROSITE" id="PS50039"/>
    </source>
</evidence>
<feature type="compositionally biased region" description="Polar residues" evidence="3">
    <location>
        <begin position="166"/>
        <end position="176"/>
    </location>
</feature>
<evidence type="ECO:0000256" key="3">
    <source>
        <dbReference type="SAM" id="MobiDB-lite"/>
    </source>
</evidence>
<dbReference type="InterPro" id="IPR001766">
    <property type="entry name" value="Fork_head_dom"/>
</dbReference>
<protein>
    <recommendedName>
        <fullName evidence="4">Fork-head domain-containing protein</fullName>
    </recommendedName>
</protein>
<dbReference type="InterPro" id="IPR036390">
    <property type="entry name" value="WH_DNA-bd_sf"/>
</dbReference>
<keyword evidence="1 2" id="KW-0238">DNA-binding</keyword>
<feature type="compositionally biased region" description="Polar residues" evidence="3">
    <location>
        <begin position="228"/>
        <end position="237"/>
    </location>
</feature>
<feature type="compositionally biased region" description="Low complexity" evidence="3">
    <location>
        <begin position="212"/>
        <end position="226"/>
    </location>
</feature>
<dbReference type="InterPro" id="IPR050211">
    <property type="entry name" value="FOX_domain-containing"/>
</dbReference>